<dbReference type="STRING" id="1043004.A0A074WEX1"/>
<dbReference type="OrthoDB" id="3162605at2759"/>
<dbReference type="PANTHER" id="PTHR24094">
    <property type="entry name" value="SECRETED PROTEIN"/>
    <property type="match status" value="1"/>
</dbReference>
<accession>A0A074WEX1</accession>
<feature type="signal peptide" evidence="1">
    <location>
        <begin position="1"/>
        <end position="18"/>
    </location>
</feature>
<dbReference type="InterPro" id="IPR011089">
    <property type="entry name" value="GmrSD_C"/>
</dbReference>
<dbReference type="RefSeq" id="XP_013425872.1">
    <property type="nucleotide sequence ID" value="XM_013570418.1"/>
</dbReference>
<dbReference type="AlphaFoldDB" id="A0A074WEX1"/>
<evidence type="ECO:0000256" key="1">
    <source>
        <dbReference type="SAM" id="SignalP"/>
    </source>
</evidence>
<dbReference type="HOGENOM" id="CLU_043034_3_1_1"/>
<keyword evidence="1" id="KW-0732">Signal</keyword>
<proteinExistence type="predicted"/>
<reference evidence="3 4" key="1">
    <citation type="journal article" date="2014" name="BMC Genomics">
        <title>Genome sequencing of four Aureobasidium pullulans varieties: biotechnological potential, stress tolerance, and description of new species.</title>
        <authorList>
            <person name="Gostin Ar C."/>
            <person name="Ohm R.A."/>
            <person name="Kogej T."/>
            <person name="Sonjak S."/>
            <person name="Turk M."/>
            <person name="Zajc J."/>
            <person name="Zalar P."/>
            <person name="Grube M."/>
            <person name="Sun H."/>
            <person name="Han J."/>
            <person name="Sharma A."/>
            <person name="Chiniquy J."/>
            <person name="Ngan C.Y."/>
            <person name="Lipzen A."/>
            <person name="Barry K."/>
            <person name="Grigoriev I.V."/>
            <person name="Gunde-Cimerman N."/>
        </authorList>
    </citation>
    <scope>NUCLEOTIDE SEQUENCE [LARGE SCALE GENOMIC DNA]</scope>
    <source>
        <strain evidence="3 4">CBS 147.97</strain>
    </source>
</reference>
<protein>
    <recommendedName>
        <fullName evidence="2">GmrSD restriction endonucleases C-terminal domain-containing protein</fullName>
    </recommendedName>
</protein>
<feature type="chain" id="PRO_5001701398" description="GmrSD restriction endonucleases C-terminal domain-containing protein" evidence="1">
    <location>
        <begin position="19"/>
        <end position="207"/>
    </location>
</feature>
<dbReference type="Proteomes" id="UP000027730">
    <property type="component" value="Unassembled WGS sequence"/>
</dbReference>
<keyword evidence="4" id="KW-1185">Reference proteome</keyword>
<dbReference type="Pfam" id="PF07510">
    <property type="entry name" value="GmrSD_C"/>
    <property type="match status" value="1"/>
</dbReference>
<feature type="domain" description="GmrSD restriction endonucleases C-terminal" evidence="2">
    <location>
        <begin position="101"/>
        <end position="198"/>
    </location>
</feature>
<organism evidence="3 4">
    <name type="scientific">Aureobasidium namibiae CBS 147.97</name>
    <dbReference type="NCBI Taxonomy" id="1043004"/>
    <lineage>
        <taxon>Eukaryota</taxon>
        <taxon>Fungi</taxon>
        <taxon>Dikarya</taxon>
        <taxon>Ascomycota</taxon>
        <taxon>Pezizomycotina</taxon>
        <taxon>Dothideomycetes</taxon>
        <taxon>Dothideomycetidae</taxon>
        <taxon>Dothideales</taxon>
        <taxon>Saccotheciaceae</taxon>
        <taxon>Aureobasidium</taxon>
    </lineage>
</organism>
<name>A0A074WEX1_9PEZI</name>
<evidence type="ECO:0000313" key="3">
    <source>
        <dbReference type="EMBL" id="KEQ71605.1"/>
    </source>
</evidence>
<sequence>MVSSSTLLLAATAGLAAAAPIQRRGNLPEPVSAATAIQYLSSIKVAAESNSPAYDRDLFKHWITISGECNTRETVLKRDGTGVVTSSACAATSGSWYSDYDGKTWSAAADVDIDHLVPLKEAWVSGAKDWTNDRRQQFANDLTRPQLLAVTDSLNQAKGDQDLAEWLPPRVSYQCEYVRAWVQVKYYYGLSMDSAEKAAASKVLTGC</sequence>
<dbReference type="PANTHER" id="PTHR24094:SF15">
    <property type="entry name" value="AMP-DEPENDENT SYNTHETASE_LIGASE DOMAIN-CONTAINING PROTEIN-RELATED"/>
    <property type="match status" value="1"/>
</dbReference>
<evidence type="ECO:0000259" key="2">
    <source>
        <dbReference type="Pfam" id="PF07510"/>
    </source>
</evidence>
<gene>
    <name evidence="3" type="ORF">M436DRAFT_50592</name>
</gene>
<dbReference type="GeneID" id="25411276"/>
<evidence type="ECO:0000313" key="4">
    <source>
        <dbReference type="Proteomes" id="UP000027730"/>
    </source>
</evidence>
<dbReference type="EMBL" id="KL584713">
    <property type="protein sequence ID" value="KEQ71605.1"/>
    <property type="molecule type" value="Genomic_DNA"/>
</dbReference>